<evidence type="ECO:0000256" key="7">
    <source>
        <dbReference type="ARBA" id="ARBA00023288"/>
    </source>
</evidence>
<evidence type="ECO:0000313" key="9">
    <source>
        <dbReference type="EMBL" id="AHH13301.1"/>
    </source>
</evidence>
<organism evidence="9">
    <name type="scientific">Borrelia hermsii YBT</name>
    <dbReference type="NCBI Taxonomy" id="1313295"/>
    <lineage>
        <taxon>Bacteria</taxon>
        <taxon>Pseudomonadati</taxon>
        <taxon>Spirochaetota</taxon>
        <taxon>Spirochaetia</taxon>
        <taxon>Spirochaetales</taxon>
        <taxon>Borreliaceae</taxon>
        <taxon>Borrelia</taxon>
    </lineage>
</organism>
<accession>W5T7I4</accession>
<gene>
    <name evidence="9" type="ORF">BHO_0125003</name>
</gene>
<evidence type="ECO:0000256" key="6">
    <source>
        <dbReference type="ARBA" id="ARBA00023237"/>
    </source>
</evidence>
<evidence type="ECO:0000256" key="1">
    <source>
        <dbReference type="ARBA" id="ARBA00003932"/>
    </source>
</evidence>
<comment type="subcellular location">
    <subcellularLocation>
        <location evidence="2 8">Cell outer membrane</location>
        <topology evidence="2 8">Lipid-anchor</topology>
    </subcellularLocation>
</comment>
<dbReference type="InterPro" id="IPR000680">
    <property type="entry name" value="Borrelia_lipo"/>
</dbReference>
<evidence type="ECO:0000256" key="5">
    <source>
        <dbReference type="ARBA" id="ARBA00023139"/>
    </source>
</evidence>
<protein>
    <recommendedName>
        <fullName evidence="8">Variable large protein</fullName>
    </recommendedName>
</protein>
<dbReference type="GO" id="GO:0009279">
    <property type="term" value="C:cell outer membrane"/>
    <property type="evidence" value="ECO:0007669"/>
    <property type="project" value="UniProtKB-SubCell"/>
</dbReference>
<proteinExistence type="predicted"/>
<reference evidence="9" key="1">
    <citation type="submission" date="2013-04" db="EMBL/GenBank/DDBJ databases">
        <title>Comparative Genomics of Relapsing Fever Spirochetes.</title>
        <authorList>
            <person name="Schwan T.G."/>
            <person name="Raffel S.J."/>
            <person name="Porcella S.F."/>
            <person name="Martens C.A."/>
            <person name="Bruno D.P."/>
            <person name="Ricklefs S.M."/>
            <person name="Barbian K.B."/>
        </authorList>
    </citation>
    <scope>NUCLEOTIDE SEQUENCE</scope>
    <source>
        <strain evidence="9">YBT</strain>
        <plasmid evidence="9">unnamed</plasmid>
    </source>
</reference>
<keyword evidence="7 8" id="KW-0449">Lipoprotein</keyword>
<dbReference type="HOGENOM" id="CLU_3213197_0_0_12"/>
<keyword evidence="3" id="KW-0732">Signal</keyword>
<keyword evidence="4 8" id="KW-0472">Membrane</keyword>
<evidence type="ECO:0000256" key="8">
    <source>
        <dbReference type="RuleBase" id="RU363105"/>
    </source>
</evidence>
<dbReference type="AlphaFoldDB" id="W5T7I4"/>
<dbReference type="Pfam" id="PF00921">
    <property type="entry name" value="Lipoprotein_2"/>
    <property type="match status" value="1"/>
</dbReference>
<keyword evidence="6 8" id="KW-0998">Cell outer membrane</keyword>
<keyword evidence="9" id="KW-0614">Plasmid</keyword>
<name>W5T7I4_BORHE</name>
<dbReference type="EMBL" id="CP005723">
    <property type="protein sequence ID" value="AHH13301.1"/>
    <property type="molecule type" value="Genomic_DNA"/>
</dbReference>
<evidence type="ECO:0000256" key="2">
    <source>
        <dbReference type="ARBA" id="ARBA00004459"/>
    </source>
</evidence>
<evidence type="ECO:0000256" key="3">
    <source>
        <dbReference type="ARBA" id="ARBA00022729"/>
    </source>
</evidence>
<evidence type="ECO:0000256" key="4">
    <source>
        <dbReference type="ARBA" id="ARBA00023136"/>
    </source>
</evidence>
<comment type="function">
    <text evidence="1 8">The Vlp and Vsp proteins are antigenically distinct proteins, only one vlp or vsp gene is transcriptionally active at any one time. Switching between these genes is a mechanism of host immune response evasion.</text>
</comment>
<keyword evidence="5 8" id="KW-0564">Palmitate</keyword>
<geneLocation type="plasmid" evidence="9">
    <name>unnamed</name>
</geneLocation>
<dbReference type="SUPFAM" id="SSF74748">
    <property type="entry name" value="Variable surface antigen VlsE"/>
    <property type="match status" value="1"/>
</dbReference>
<sequence>MAKDGKFANVNNGDVDVEKAVNGAAISAVTKALDDSHHSNKKNY</sequence>